<reference evidence="1" key="1">
    <citation type="submission" date="2019-03" db="EMBL/GenBank/DDBJ databases">
        <title>Metabolic reconstructions from genomes of highly enriched 'Candidatus Accumulibacter' and 'Candidatus Competibacter' bioreactor populations.</title>
        <authorList>
            <person name="Annavajhala M.K."/>
            <person name="Welles L."/>
            <person name="Abbas B."/>
            <person name="Sorokin D."/>
            <person name="Park H."/>
            <person name="Van Loosdrecht M."/>
            <person name="Chandran K."/>
        </authorList>
    </citation>
    <scope>NUCLEOTIDE SEQUENCE</scope>
    <source>
        <strain evidence="1">SBR_L</strain>
    </source>
</reference>
<organism evidence="1 2">
    <name type="scientific">Candidatus Accumulibacter contiguus</name>
    <dbReference type="NCBI Taxonomy" id="2954381"/>
    <lineage>
        <taxon>Bacteria</taxon>
        <taxon>Pseudomonadati</taxon>
        <taxon>Pseudomonadota</taxon>
        <taxon>Betaproteobacteria</taxon>
        <taxon>Candidatus Accumulibacter</taxon>
    </lineage>
</organism>
<protein>
    <submittedName>
        <fullName evidence="1">Uncharacterized protein</fullName>
    </submittedName>
</protein>
<keyword evidence="2" id="KW-1185">Reference proteome</keyword>
<dbReference type="EMBL" id="SPMX01000022">
    <property type="protein sequence ID" value="NMQ05471.1"/>
    <property type="molecule type" value="Genomic_DNA"/>
</dbReference>
<name>A0ABX1TAD3_9PROT</name>
<gene>
    <name evidence="1" type="ORF">E4Q08_09440</name>
</gene>
<sequence length="248" mass="27136">MKLLISGEGASDLGACNNAQGQCSDGDFNRGPMAVWLARLWAAKLDYNVLDTPEAVVYVTEKVLAQKAKESSTRMQRQRGKKQAAETGLYFSNARQLGLMAQQWAEDHADTVMAILFRDADGTRSAPGQLWQCKWDSMVNGFASVAFEFGVPMLPKPKSEAWLLCAGKTARHSHAALEAISGNDDSPNSAKKQWNAFMGSPQTAAQEANWCAENPGDWVNMLTMPSFKAFFDRFHAVASAILRPGRGE</sequence>
<proteinExistence type="predicted"/>
<evidence type="ECO:0000313" key="2">
    <source>
        <dbReference type="Proteomes" id="UP000886469"/>
    </source>
</evidence>
<evidence type="ECO:0000313" key="1">
    <source>
        <dbReference type="EMBL" id="NMQ05471.1"/>
    </source>
</evidence>
<dbReference type="Proteomes" id="UP000886469">
    <property type="component" value="Unassembled WGS sequence"/>
</dbReference>
<comment type="caution">
    <text evidence="1">The sequence shown here is derived from an EMBL/GenBank/DDBJ whole genome shotgun (WGS) entry which is preliminary data.</text>
</comment>
<dbReference type="RefSeq" id="WP_169070207.1">
    <property type="nucleotide sequence ID" value="NZ_JAZKUC010000001.1"/>
</dbReference>
<accession>A0ABX1TAD3</accession>